<gene>
    <name evidence="10" type="primary">dacA</name>
    <name evidence="12" type="ORF">F8C67_09130</name>
</gene>
<keyword evidence="7 10" id="KW-0067">ATP-binding</keyword>
<evidence type="ECO:0000313" key="13">
    <source>
        <dbReference type="Proteomes" id="UP000468650"/>
    </source>
</evidence>
<name>A0A6N6RHV4_9FLAO</name>
<accession>A0A6N6RHV4</accession>
<dbReference type="GO" id="GO:0006171">
    <property type="term" value="P:cAMP biosynthetic process"/>
    <property type="evidence" value="ECO:0007669"/>
    <property type="project" value="InterPro"/>
</dbReference>
<dbReference type="Pfam" id="PF02457">
    <property type="entry name" value="DAC"/>
    <property type="match status" value="1"/>
</dbReference>
<dbReference type="RefSeq" id="WP_151667531.1">
    <property type="nucleotide sequence ID" value="NZ_WBVO01000006.1"/>
</dbReference>
<keyword evidence="6 10" id="KW-0547">Nucleotide-binding</keyword>
<dbReference type="AlphaFoldDB" id="A0A6N6RHV4"/>
<dbReference type="PIRSF" id="PIRSF004793">
    <property type="entry name" value="UCP004793"/>
    <property type="match status" value="1"/>
</dbReference>
<comment type="subunit">
    <text evidence="10">Probably a homodimer.</text>
</comment>
<dbReference type="EC" id="2.7.7.85" evidence="10"/>
<comment type="caution">
    <text evidence="12">The sequence shown here is derived from an EMBL/GenBank/DDBJ whole genome shotgun (WGS) entry which is preliminary data.</text>
</comment>
<evidence type="ECO:0000256" key="1">
    <source>
        <dbReference type="ARBA" id="ARBA00000877"/>
    </source>
</evidence>
<dbReference type="Gene3D" id="3.40.1700.10">
    <property type="entry name" value="DNA integrity scanning protein, DisA, N-terminal domain"/>
    <property type="match status" value="1"/>
</dbReference>
<comment type="function">
    <text evidence="10">Catalyzes the condensation of 2 ATP molecules into cyclic di-AMP (c-di-AMP), a second messenger used to regulate differing processes in different bacteria.</text>
</comment>
<keyword evidence="5 10" id="KW-0548">Nucleotidyltransferase</keyword>
<keyword evidence="8 10" id="KW-1133">Transmembrane helix</keyword>
<dbReference type="InterPro" id="IPR045585">
    <property type="entry name" value="CdaA_N"/>
</dbReference>
<sequence length="256" mass="28557">MIEGITFLDGIEIVIFAIILFSLYRLVRGTPAIYIFGGVVAIYAAWKLFDALEMDLLSEILDQFIGVGFIALIILFQQEIRKFLLVIGSSSFGRRRRFFRQLLWLKPEEGEINVDPIVHATSQLAESKTGALVAIERKMPMGYYAQTGVTLNANLGSRLIQSIFFKDAPLHDGAMIIAQDKIIAASAILPVSESDEIPGRYGLRHRAAVGLTEKTDAVCIVVSEETGQLALVIEGEIIIIKEKDELRRRLTELLKY</sequence>
<dbReference type="GO" id="GO:0005524">
    <property type="term" value="F:ATP binding"/>
    <property type="evidence" value="ECO:0007669"/>
    <property type="project" value="UniProtKB-UniRule"/>
</dbReference>
<dbReference type="EMBL" id="WBVO01000006">
    <property type="protein sequence ID" value="KAB2810030.1"/>
    <property type="molecule type" value="Genomic_DNA"/>
</dbReference>
<dbReference type="NCBIfam" id="TIGR00159">
    <property type="entry name" value="diadenylate cyclase CdaA"/>
    <property type="match status" value="1"/>
</dbReference>
<comment type="caution">
    <text evidence="10">Lacks conserved residue(s) required for the propagation of feature annotation.</text>
</comment>
<keyword evidence="3 10" id="KW-0808">Transferase</keyword>
<dbReference type="PANTHER" id="PTHR34185">
    <property type="entry name" value="DIADENYLATE CYCLASE"/>
    <property type="match status" value="1"/>
</dbReference>
<comment type="similarity">
    <text evidence="10">Belongs to the adenylate cyclase family. DacA/CdaA subfamily.</text>
</comment>
<comment type="catalytic activity">
    <reaction evidence="1 10">
        <text>2 ATP = 3',3'-c-di-AMP + 2 diphosphate</text>
        <dbReference type="Rhea" id="RHEA:35655"/>
        <dbReference type="ChEBI" id="CHEBI:30616"/>
        <dbReference type="ChEBI" id="CHEBI:33019"/>
        <dbReference type="ChEBI" id="CHEBI:71500"/>
        <dbReference type="EC" id="2.7.7.85"/>
    </reaction>
</comment>
<evidence type="ECO:0000256" key="4">
    <source>
        <dbReference type="ARBA" id="ARBA00022692"/>
    </source>
</evidence>
<keyword evidence="9 10" id="KW-0472">Membrane</keyword>
<evidence type="ECO:0000313" key="12">
    <source>
        <dbReference type="EMBL" id="KAB2810030.1"/>
    </source>
</evidence>
<dbReference type="Proteomes" id="UP000468650">
    <property type="component" value="Unassembled WGS sequence"/>
</dbReference>
<feature type="transmembrane region" description="Helical" evidence="10">
    <location>
        <begin position="6"/>
        <end position="24"/>
    </location>
</feature>
<dbReference type="InterPro" id="IPR036888">
    <property type="entry name" value="DNA_integrity_DisA_N_sf"/>
</dbReference>
<evidence type="ECO:0000256" key="5">
    <source>
        <dbReference type="ARBA" id="ARBA00022695"/>
    </source>
</evidence>
<dbReference type="SUPFAM" id="SSF143597">
    <property type="entry name" value="YojJ-like"/>
    <property type="match status" value="1"/>
</dbReference>
<dbReference type="GO" id="GO:0004016">
    <property type="term" value="F:adenylate cyclase activity"/>
    <property type="evidence" value="ECO:0007669"/>
    <property type="project" value="UniProtKB-UniRule"/>
</dbReference>
<dbReference type="PANTHER" id="PTHR34185:SF1">
    <property type="entry name" value="DIADENYLATE CYCLASE"/>
    <property type="match status" value="1"/>
</dbReference>
<dbReference type="PROSITE" id="PS51794">
    <property type="entry name" value="DAC"/>
    <property type="match status" value="1"/>
</dbReference>
<feature type="domain" description="DAC" evidence="11">
    <location>
        <begin position="77"/>
        <end position="244"/>
    </location>
</feature>
<protein>
    <recommendedName>
        <fullName evidence="10">Diadenylate cyclase</fullName>
        <shortName evidence="10">DAC</shortName>
        <ecNumber evidence="10">2.7.7.85</ecNumber>
    </recommendedName>
    <alternativeName>
        <fullName evidence="10">Cyclic-di-AMP synthase</fullName>
        <shortName evidence="10">c-di-AMP synthase</shortName>
    </alternativeName>
</protein>
<evidence type="ECO:0000256" key="9">
    <source>
        <dbReference type="ARBA" id="ARBA00023136"/>
    </source>
</evidence>
<dbReference type="Pfam" id="PF19293">
    <property type="entry name" value="CdaA_N"/>
    <property type="match status" value="1"/>
</dbReference>
<dbReference type="InterPro" id="IPR050338">
    <property type="entry name" value="DisA"/>
</dbReference>
<keyword evidence="4 10" id="KW-0812">Transmembrane</keyword>
<dbReference type="InterPro" id="IPR034701">
    <property type="entry name" value="CdaA"/>
</dbReference>
<dbReference type="HAMAP" id="MF_01499">
    <property type="entry name" value="DacA"/>
    <property type="match status" value="1"/>
</dbReference>
<evidence type="ECO:0000256" key="10">
    <source>
        <dbReference type="HAMAP-Rule" id="MF_01499"/>
    </source>
</evidence>
<evidence type="ECO:0000256" key="7">
    <source>
        <dbReference type="ARBA" id="ARBA00022840"/>
    </source>
</evidence>
<evidence type="ECO:0000259" key="11">
    <source>
        <dbReference type="PROSITE" id="PS51794"/>
    </source>
</evidence>
<dbReference type="GO" id="GO:0106408">
    <property type="term" value="F:diadenylate cyclase activity"/>
    <property type="evidence" value="ECO:0007669"/>
    <property type="project" value="UniProtKB-EC"/>
</dbReference>
<organism evidence="12 13">
    <name type="scientific">Phaeocystidibacter luteus</name>
    <dbReference type="NCBI Taxonomy" id="911197"/>
    <lineage>
        <taxon>Bacteria</taxon>
        <taxon>Pseudomonadati</taxon>
        <taxon>Bacteroidota</taxon>
        <taxon>Flavobacteriia</taxon>
        <taxon>Flavobacteriales</taxon>
        <taxon>Phaeocystidibacteraceae</taxon>
        <taxon>Phaeocystidibacter</taxon>
    </lineage>
</organism>
<feature type="transmembrane region" description="Helical" evidence="10">
    <location>
        <begin position="31"/>
        <end position="48"/>
    </location>
</feature>
<evidence type="ECO:0000256" key="3">
    <source>
        <dbReference type="ARBA" id="ARBA00022679"/>
    </source>
</evidence>
<proteinExistence type="inferred from homology"/>
<evidence type="ECO:0000256" key="2">
    <source>
        <dbReference type="ARBA" id="ARBA00022475"/>
    </source>
</evidence>
<reference evidence="12 13" key="1">
    <citation type="submission" date="2019-09" db="EMBL/GenBank/DDBJ databases">
        <title>Genomes of family Cryomorphaceae.</title>
        <authorList>
            <person name="Bowman J.P."/>
        </authorList>
    </citation>
    <scope>NUCLEOTIDE SEQUENCE [LARGE SCALE GENOMIC DNA]</scope>
    <source>
        <strain evidence="12 13">LMG 25704</strain>
    </source>
</reference>
<dbReference type="InterPro" id="IPR014046">
    <property type="entry name" value="C-di-AMP_synthase"/>
</dbReference>
<keyword evidence="2 10" id="KW-1003">Cell membrane</keyword>
<keyword evidence="13" id="KW-1185">Reference proteome</keyword>
<dbReference type="InterPro" id="IPR003390">
    <property type="entry name" value="DNA_integrity_scan_DisA_N"/>
</dbReference>
<evidence type="ECO:0000256" key="8">
    <source>
        <dbReference type="ARBA" id="ARBA00022989"/>
    </source>
</evidence>
<dbReference type="OrthoDB" id="9807385at2"/>
<feature type="transmembrane region" description="Helical" evidence="10">
    <location>
        <begin position="60"/>
        <end position="76"/>
    </location>
</feature>
<evidence type="ECO:0000256" key="6">
    <source>
        <dbReference type="ARBA" id="ARBA00022741"/>
    </source>
</evidence>